<evidence type="ECO:0000256" key="3">
    <source>
        <dbReference type="ARBA" id="ARBA00007487"/>
    </source>
</evidence>
<dbReference type="NCBIfam" id="TIGR00636">
    <property type="entry name" value="PduO_Nterm"/>
    <property type="match status" value="1"/>
</dbReference>
<keyword evidence="18" id="KW-1185">Reference proteome</keyword>
<comment type="subcellular location">
    <subcellularLocation>
        <location evidence="1">Cytoplasm</location>
    </subcellularLocation>
</comment>
<keyword evidence="15" id="KW-0169">Cobalamin biosynthesis</keyword>
<evidence type="ECO:0000256" key="15">
    <source>
        <dbReference type="RuleBase" id="RU366026"/>
    </source>
</evidence>
<evidence type="ECO:0000256" key="5">
    <source>
        <dbReference type="ARBA" id="ARBA00020963"/>
    </source>
</evidence>
<evidence type="ECO:0000259" key="16">
    <source>
        <dbReference type="Pfam" id="PF01923"/>
    </source>
</evidence>
<evidence type="ECO:0000256" key="4">
    <source>
        <dbReference type="ARBA" id="ARBA00012454"/>
    </source>
</evidence>
<dbReference type="InterPro" id="IPR036451">
    <property type="entry name" value="CblAdoTrfase-like_sf"/>
</dbReference>
<protein>
    <recommendedName>
        <fullName evidence="5 15">Corrinoid adenosyltransferase</fullName>
        <ecNumber evidence="4 15">2.5.1.17</ecNumber>
    </recommendedName>
    <alternativeName>
        <fullName evidence="10 15">Cob(II)alamin adenosyltransferase</fullName>
    </alternativeName>
    <alternativeName>
        <fullName evidence="12 15">Cob(II)yrinic acid a,c-diamide adenosyltransferase</fullName>
    </alternativeName>
    <alternativeName>
        <fullName evidence="11 15">Cobinamide/cobalamin adenosyltransferase</fullName>
    </alternativeName>
</protein>
<reference evidence="18" key="1">
    <citation type="submission" date="2016-11" db="EMBL/GenBank/DDBJ databases">
        <authorList>
            <person name="Varghese N."/>
            <person name="Submissions S."/>
        </authorList>
    </citation>
    <scope>NUCLEOTIDE SEQUENCE [LARGE SCALE GENOMIC DNA]</scope>
    <source>
        <strain evidence="18">DSM 22212</strain>
    </source>
</reference>
<dbReference type="GO" id="GO:0005737">
    <property type="term" value="C:cytoplasm"/>
    <property type="evidence" value="ECO:0007669"/>
    <property type="project" value="UniProtKB-SubCell"/>
</dbReference>
<proteinExistence type="inferred from homology"/>
<evidence type="ECO:0000256" key="1">
    <source>
        <dbReference type="ARBA" id="ARBA00004496"/>
    </source>
</evidence>
<comment type="catalytic activity">
    <reaction evidence="13 15">
        <text>2 cob(II)yrinate a,c diamide + reduced [electron-transfer flavoprotein] + 2 ATP = 2 adenosylcob(III)yrinate a,c-diamide + 2 triphosphate + oxidized [electron-transfer flavoprotein] + 3 H(+)</text>
        <dbReference type="Rhea" id="RHEA:11528"/>
        <dbReference type="Rhea" id="RHEA-COMP:10685"/>
        <dbReference type="Rhea" id="RHEA-COMP:10686"/>
        <dbReference type="ChEBI" id="CHEBI:15378"/>
        <dbReference type="ChEBI" id="CHEBI:18036"/>
        <dbReference type="ChEBI" id="CHEBI:30616"/>
        <dbReference type="ChEBI" id="CHEBI:57692"/>
        <dbReference type="ChEBI" id="CHEBI:58307"/>
        <dbReference type="ChEBI" id="CHEBI:58503"/>
        <dbReference type="ChEBI" id="CHEBI:58537"/>
        <dbReference type="EC" id="2.5.1.17"/>
    </reaction>
</comment>
<dbReference type="Gene3D" id="1.20.1200.10">
    <property type="entry name" value="Cobalamin adenosyltransferase-like"/>
    <property type="match status" value="1"/>
</dbReference>
<dbReference type="InterPro" id="IPR016030">
    <property type="entry name" value="CblAdoTrfase-like"/>
</dbReference>
<evidence type="ECO:0000256" key="2">
    <source>
        <dbReference type="ARBA" id="ARBA00005121"/>
    </source>
</evidence>
<evidence type="ECO:0000256" key="6">
    <source>
        <dbReference type="ARBA" id="ARBA00022490"/>
    </source>
</evidence>
<sequence>MKIYTRTGDDGTTGLFGGGRVPKSHPLIAAYGTVDELNAWLGLARTQLLSEESDLETLLQRLQGMLFEVGADLATPLDSRARTVRIKADHIDSLEREIDRLEAQLPPLKTFILPGGAPAAATLHVARTVCRRAERLVVEALQQETLNPEVLRFLNRLSDLLFVLARWVNHRRGTAETPWMPEKHSTA</sequence>
<feature type="domain" description="Cobalamin adenosyltransferase-like" evidence="16">
    <location>
        <begin position="3"/>
        <end position="168"/>
    </location>
</feature>
<dbReference type="GO" id="GO:0009236">
    <property type="term" value="P:cobalamin biosynthetic process"/>
    <property type="evidence" value="ECO:0007669"/>
    <property type="project" value="UniProtKB-UniRule"/>
</dbReference>
<dbReference type="RefSeq" id="WP_072716245.1">
    <property type="nucleotide sequence ID" value="NZ_FRAU01000009.1"/>
</dbReference>
<evidence type="ECO:0000256" key="9">
    <source>
        <dbReference type="ARBA" id="ARBA00022840"/>
    </source>
</evidence>
<dbReference type="AlphaFoldDB" id="A0A1M6WVE3"/>
<dbReference type="Pfam" id="PF01923">
    <property type="entry name" value="Cob_adeno_trans"/>
    <property type="match status" value="1"/>
</dbReference>
<comment type="pathway">
    <text evidence="2 15">Cofactor biosynthesis; adenosylcobalamin biosynthesis; adenosylcobalamin from cob(II)yrinate a,c-diamide: step 2/7.</text>
</comment>
<dbReference type="InterPro" id="IPR029499">
    <property type="entry name" value="PduO-typ"/>
</dbReference>
<evidence type="ECO:0000256" key="14">
    <source>
        <dbReference type="ARBA" id="ARBA00048692"/>
    </source>
</evidence>
<evidence type="ECO:0000256" key="11">
    <source>
        <dbReference type="ARBA" id="ARBA00033334"/>
    </source>
</evidence>
<dbReference type="FunFam" id="1.20.1200.10:FF:000003">
    <property type="entry name" value="ATP:cob(I)alamin adenosyltransferase"/>
    <property type="match status" value="1"/>
</dbReference>
<accession>A0A1M6WVE3</accession>
<dbReference type="GO" id="GO:0008817">
    <property type="term" value="F:corrinoid adenosyltransferase activity"/>
    <property type="evidence" value="ECO:0007669"/>
    <property type="project" value="UniProtKB-UniRule"/>
</dbReference>
<comment type="catalytic activity">
    <reaction evidence="14 15">
        <text>2 cob(II)alamin + reduced [electron-transfer flavoprotein] + 2 ATP = 2 adenosylcob(III)alamin + 2 triphosphate + oxidized [electron-transfer flavoprotein] + 3 H(+)</text>
        <dbReference type="Rhea" id="RHEA:28671"/>
        <dbReference type="Rhea" id="RHEA-COMP:10685"/>
        <dbReference type="Rhea" id="RHEA-COMP:10686"/>
        <dbReference type="ChEBI" id="CHEBI:15378"/>
        <dbReference type="ChEBI" id="CHEBI:16304"/>
        <dbReference type="ChEBI" id="CHEBI:18036"/>
        <dbReference type="ChEBI" id="CHEBI:18408"/>
        <dbReference type="ChEBI" id="CHEBI:30616"/>
        <dbReference type="ChEBI" id="CHEBI:57692"/>
        <dbReference type="ChEBI" id="CHEBI:58307"/>
        <dbReference type="EC" id="2.5.1.17"/>
    </reaction>
</comment>
<dbReference type="UniPathway" id="UPA00148">
    <property type="reaction ID" value="UER00233"/>
</dbReference>
<dbReference type="EC" id="2.5.1.17" evidence="4 15"/>
<evidence type="ECO:0000256" key="7">
    <source>
        <dbReference type="ARBA" id="ARBA00022679"/>
    </source>
</evidence>
<keyword evidence="8 15" id="KW-0547">Nucleotide-binding</keyword>
<dbReference type="STRING" id="633813.SAMN04488087_2443"/>
<dbReference type="OrthoDB" id="9778896at2"/>
<keyword evidence="9 15" id="KW-0067">ATP-binding</keyword>
<name>A0A1M6WVE3_9BACT</name>
<comment type="similarity">
    <text evidence="3 15">Belongs to the Cob(I)alamin adenosyltransferase family.</text>
</comment>
<evidence type="ECO:0000256" key="10">
    <source>
        <dbReference type="ARBA" id="ARBA00031529"/>
    </source>
</evidence>
<dbReference type="Proteomes" id="UP000185812">
    <property type="component" value="Unassembled WGS sequence"/>
</dbReference>
<evidence type="ECO:0000313" key="17">
    <source>
        <dbReference type="EMBL" id="SHK97525.1"/>
    </source>
</evidence>
<dbReference type="PANTHER" id="PTHR12213:SF0">
    <property type="entry name" value="CORRINOID ADENOSYLTRANSFERASE MMAB"/>
    <property type="match status" value="1"/>
</dbReference>
<evidence type="ECO:0000313" key="18">
    <source>
        <dbReference type="Proteomes" id="UP000185812"/>
    </source>
</evidence>
<dbReference type="SUPFAM" id="SSF89028">
    <property type="entry name" value="Cobalamin adenosyltransferase-like"/>
    <property type="match status" value="1"/>
</dbReference>
<evidence type="ECO:0000256" key="8">
    <source>
        <dbReference type="ARBA" id="ARBA00022741"/>
    </source>
</evidence>
<gene>
    <name evidence="17" type="ORF">SAMN04488087_2443</name>
</gene>
<dbReference type="EMBL" id="FRAU01000009">
    <property type="protein sequence ID" value="SHK97525.1"/>
    <property type="molecule type" value="Genomic_DNA"/>
</dbReference>
<keyword evidence="7 15" id="KW-0808">Transferase</keyword>
<dbReference type="PANTHER" id="PTHR12213">
    <property type="entry name" value="CORRINOID ADENOSYLTRANSFERASE"/>
    <property type="match status" value="1"/>
</dbReference>
<organism evidence="17 18">
    <name type="scientific">Rhodothermus profundi</name>
    <dbReference type="NCBI Taxonomy" id="633813"/>
    <lineage>
        <taxon>Bacteria</taxon>
        <taxon>Pseudomonadati</taxon>
        <taxon>Rhodothermota</taxon>
        <taxon>Rhodothermia</taxon>
        <taxon>Rhodothermales</taxon>
        <taxon>Rhodothermaceae</taxon>
        <taxon>Rhodothermus</taxon>
    </lineage>
</organism>
<keyword evidence="6" id="KW-0963">Cytoplasm</keyword>
<dbReference type="GO" id="GO:0005524">
    <property type="term" value="F:ATP binding"/>
    <property type="evidence" value="ECO:0007669"/>
    <property type="project" value="UniProtKB-UniRule"/>
</dbReference>
<evidence type="ECO:0000256" key="13">
    <source>
        <dbReference type="ARBA" id="ARBA00048555"/>
    </source>
</evidence>
<evidence type="ECO:0000256" key="12">
    <source>
        <dbReference type="ARBA" id="ARBA00033354"/>
    </source>
</evidence>